<keyword evidence="2" id="KW-1185">Reference proteome</keyword>
<protein>
    <submittedName>
        <fullName evidence="1">Uncharacterized protein</fullName>
    </submittedName>
</protein>
<name>A0ABN8IKQ2_9NEOP</name>
<accession>A0ABN8IKQ2</accession>
<proteinExistence type="predicted"/>
<gene>
    <name evidence="1" type="ORF">IPOD504_LOCUS11204</name>
</gene>
<evidence type="ECO:0000313" key="1">
    <source>
        <dbReference type="EMBL" id="CAH2060847.1"/>
    </source>
</evidence>
<reference evidence="1" key="1">
    <citation type="submission" date="2022-03" db="EMBL/GenBank/DDBJ databases">
        <authorList>
            <person name="Martin H S."/>
        </authorList>
    </citation>
    <scope>NUCLEOTIDE SEQUENCE</scope>
</reference>
<dbReference type="EMBL" id="OW152839">
    <property type="protein sequence ID" value="CAH2060847.1"/>
    <property type="molecule type" value="Genomic_DNA"/>
</dbReference>
<organism evidence="1 2">
    <name type="scientific">Iphiclides podalirius</name>
    <name type="common">scarce swallowtail</name>
    <dbReference type="NCBI Taxonomy" id="110791"/>
    <lineage>
        <taxon>Eukaryota</taxon>
        <taxon>Metazoa</taxon>
        <taxon>Ecdysozoa</taxon>
        <taxon>Arthropoda</taxon>
        <taxon>Hexapoda</taxon>
        <taxon>Insecta</taxon>
        <taxon>Pterygota</taxon>
        <taxon>Neoptera</taxon>
        <taxon>Endopterygota</taxon>
        <taxon>Lepidoptera</taxon>
        <taxon>Glossata</taxon>
        <taxon>Ditrysia</taxon>
        <taxon>Papilionoidea</taxon>
        <taxon>Papilionidae</taxon>
        <taxon>Papilioninae</taxon>
        <taxon>Iphiclides</taxon>
    </lineage>
</organism>
<dbReference type="Proteomes" id="UP000837857">
    <property type="component" value="Chromosome 27"/>
</dbReference>
<sequence>MIGRDEKEVELYRGGASQFLPCVPSGGEITGPTHLTVDKATESQRLLKISACGSPLSDVVSINIYSAQSSAIDKKSFENP</sequence>
<evidence type="ECO:0000313" key="2">
    <source>
        <dbReference type="Proteomes" id="UP000837857"/>
    </source>
</evidence>
<feature type="non-terminal residue" evidence="1">
    <location>
        <position position="80"/>
    </location>
</feature>